<dbReference type="OMA" id="YASGPCA"/>
<dbReference type="PANTHER" id="PTHR37538:SF1">
    <property type="entry name" value="BTB DOMAIN-CONTAINING PROTEIN"/>
    <property type="match status" value="1"/>
</dbReference>
<feature type="region of interest" description="Disordered" evidence="1">
    <location>
        <begin position="426"/>
        <end position="478"/>
    </location>
</feature>
<dbReference type="HOGENOM" id="CLU_516836_0_0_1"/>
<dbReference type="VEuPathDB" id="FungiDB:TRIVIDRAFT_204313"/>
<feature type="compositionally biased region" description="Basic residues" evidence="1">
    <location>
        <begin position="442"/>
        <end position="456"/>
    </location>
</feature>
<dbReference type="EMBL" id="ABDF02000085">
    <property type="protein sequence ID" value="EHK18909.1"/>
    <property type="molecule type" value="Genomic_DNA"/>
</dbReference>
<proteinExistence type="predicted"/>
<evidence type="ECO:0000313" key="2">
    <source>
        <dbReference type="EMBL" id="EHK18909.1"/>
    </source>
</evidence>
<evidence type="ECO:0008006" key="4">
    <source>
        <dbReference type="Google" id="ProtNLM"/>
    </source>
</evidence>
<feature type="region of interest" description="Disordered" evidence="1">
    <location>
        <begin position="234"/>
        <end position="259"/>
    </location>
</feature>
<gene>
    <name evidence="2" type="ORF">TRIVIDRAFT_204313</name>
</gene>
<evidence type="ECO:0000313" key="3">
    <source>
        <dbReference type="Proteomes" id="UP000007115"/>
    </source>
</evidence>
<comment type="caution">
    <text evidence="2">The sequence shown here is derived from an EMBL/GenBank/DDBJ whole genome shotgun (WGS) entry which is preliminary data.</text>
</comment>
<dbReference type="RefSeq" id="XP_013953106.1">
    <property type="nucleotide sequence ID" value="XM_014097631.1"/>
</dbReference>
<name>G9N3M5_HYPVG</name>
<accession>G9N3M5</accession>
<feature type="compositionally biased region" description="Polar residues" evidence="1">
    <location>
        <begin position="457"/>
        <end position="469"/>
    </location>
</feature>
<dbReference type="AlphaFoldDB" id="G9N3M5"/>
<organism evidence="2 3">
    <name type="scientific">Hypocrea virens (strain Gv29-8 / FGSC 10586)</name>
    <name type="common">Gliocladium virens</name>
    <name type="synonym">Trichoderma virens</name>
    <dbReference type="NCBI Taxonomy" id="413071"/>
    <lineage>
        <taxon>Eukaryota</taxon>
        <taxon>Fungi</taxon>
        <taxon>Dikarya</taxon>
        <taxon>Ascomycota</taxon>
        <taxon>Pezizomycotina</taxon>
        <taxon>Sordariomycetes</taxon>
        <taxon>Hypocreomycetidae</taxon>
        <taxon>Hypocreales</taxon>
        <taxon>Hypocreaceae</taxon>
        <taxon>Trichoderma</taxon>
    </lineage>
</organism>
<dbReference type="InParanoid" id="G9N3M5"/>
<dbReference type="eggNOG" id="ENOG502S9TE">
    <property type="taxonomic scope" value="Eukaryota"/>
</dbReference>
<dbReference type="PANTHER" id="PTHR37538">
    <property type="entry name" value="BTB DOMAIN-CONTAINING PROTEIN"/>
    <property type="match status" value="1"/>
</dbReference>
<dbReference type="STRING" id="413071.G9N3M5"/>
<keyword evidence="3" id="KW-1185">Reference proteome</keyword>
<sequence length="527" mass="58504">MDEYSRPETSPYEVPSVALYFANGCTLYISPRLLAQSPKLERYLLNPSPLLDISKDAGHVLVHYLTTGSYQSLKSINLSPQEEVVADFLTGIHVYTAAKTFVLPNLVELAKAEIERLGGRLQLSLVFDLLRDAYPDPETNDVWIGNYLKNRLKCFLTDGIIEPLASEADVRYKTASISDILFKTILELFQENKASMRNEYIDILAKTALAAANSEPEPIDLVDKPVVKSNMKTGETGGDLNGSDDNEWGFHPKNKKKGKTTNAVHGFLEEEESEDISTQDIAANLDKKIEKSFDSVEQPEGKGAEERAAYMAVKAAEAAAIAEEEAEIAQLIDKRDNFFLGLSTKAEERLHHLQAKAKKRAEEQAVCEVELTVREVEQAAKENKWRGKKGKKGSKNNNNNNNNSVAVVDPQPSHLGDYFVVKTQQEIKHDDEKENKDDSRASGHKSPKGEKKKQKKNTGTNDPIIQSSAGDPAVGPWQDIKCDGVKEILNKEGEGWSFWGLGKREKGDEKALLEISTPPCNAEETKM</sequence>
<dbReference type="Proteomes" id="UP000007115">
    <property type="component" value="Unassembled WGS sequence"/>
</dbReference>
<feature type="region of interest" description="Disordered" evidence="1">
    <location>
        <begin position="380"/>
        <end position="413"/>
    </location>
</feature>
<dbReference type="OrthoDB" id="4900438at2759"/>
<feature type="compositionally biased region" description="Basic and acidic residues" evidence="1">
    <location>
        <begin position="426"/>
        <end position="441"/>
    </location>
</feature>
<evidence type="ECO:0000256" key="1">
    <source>
        <dbReference type="SAM" id="MobiDB-lite"/>
    </source>
</evidence>
<protein>
    <recommendedName>
        <fullName evidence="4">BTB domain-containing protein</fullName>
    </recommendedName>
</protein>
<reference evidence="2 3" key="1">
    <citation type="journal article" date="2011" name="Genome Biol.">
        <title>Comparative genome sequence analysis underscores mycoparasitism as the ancestral life style of Trichoderma.</title>
        <authorList>
            <person name="Kubicek C.P."/>
            <person name="Herrera-Estrella A."/>
            <person name="Seidl-Seiboth V."/>
            <person name="Martinez D.A."/>
            <person name="Druzhinina I.S."/>
            <person name="Thon M."/>
            <person name="Zeilinger S."/>
            <person name="Casas-Flores S."/>
            <person name="Horwitz B.A."/>
            <person name="Mukherjee P.K."/>
            <person name="Mukherjee M."/>
            <person name="Kredics L."/>
            <person name="Alcaraz L.D."/>
            <person name="Aerts A."/>
            <person name="Antal Z."/>
            <person name="Atanasova L."/>
            <person name="Cervantes-Badillo M.G."/>
            <person name="Challacombe J."/>
            <person name="Chertkov O."/>
            <person name="McCluskey K."/>
            <person name="Coulpier F."/>
            <person name="Deshpande N."/>
            <person name="von Doehren H."/>
            <person name="Ebbole D.J."/>
            <person name="Esquivel-Naranjo E.U."/>
            <person name="Fekete E."/>
            <person name="Flipphi M."/>
            <person name="Glaser F."/>
            <person name="Gomez-Rodriguez E.Y."/>
            <person name="Gruber S."/>
            <person name="Han C."/>
            <person name="Henrissat B."/>
            <person name="Hermosa R."/>
            <person name="Hernandez-Onate M."/>
            <person name="Karaffa L."/>
            <person name="Kosti I."/>
            <person name="Le Crom S."/>
            <person name="Lindquist E."/>
            <person name="Lucas S."/>
            <person name="Luebeck M."/>
            <person name="Luebeck P.S."/>
            <person name="Margeot A."/>
            <person name="Metz B."/>
            <person name="Misra M."/>
            <person name="Nevalainen H."/>
            <person name="Omann M."/>
            <person name="Packer N."/>
            <person name="Perrone G."/>
            <person name="Uresti-Rivera E.E."/>
            <person name="Salamov A."/>
            <person name="Schmoll M."/>
            <person name="Seiboth B."/>
            <person name="Shapiro H."/>
            <person name="Sukno S."/>
            <person name="Tamayo-Ramos J.A."/>
            <person name="Tisch D."/>
            <person name="Wiest A."/>
            <person name="Wilkinson H.H."/>
            <person name="Zhang M."/>
            <person name="Coutinho P.M."/>
            <person name="Kenerley C.M."/>
            <person name="Monte E."/>
            <person name="Baker S.E."/>
            <person name="Grigoriev I.V."/>
        </authorList>
    </citation>
    <scope>NUCLEOTIDE SEQUENCE [LARGE SCALE GENOMIC DNA]</scope>
    <source>
        <strain evidence="3">Gv29-8 / FGSC 10586</strain>
    </source>
</reference>
<dbReference type="GeneID" id="25790290"/>